<dbReference type="GO" id="GO:0005777">
    <property type="term" value="C:peroxisome"/>
    <property type="evidence" value="ECO:0007669"/>
    <property type="project" value="TreeGrafter"/>
</dbReference>
<dbReference type="InterPro" id="IPR016039">
    <property type="entry name" value="Thiolase-like"/>
</dbReference>
<protein>
    <recommendedName>
        <fullName evidence="4">Thiolase N-terminal domain-containing protein</fullName>
    </recommendedName>
</protein>
<feature type="domain" description="Thiolase N-terminal" evidence="4">
    <location>
        <begin position="27"/>
        <end position="137"/>
    </location>
</feature>
<dbReference type="PANTHER" id="PTHR43853">
    <property type="entry name" value="3-KETOACYL-COA THIOLASE, PEROXISOMAL"/>
    <property type="match status" value="1"/>
</dbReference>
<dbReference type="Pfam" id="PF00108">
    <property type="entry name" value="Thiolase_N"/>
    <property type="match status" value="1"/>
</dbReference>
<dbReference type="PANTHER" id="PTHR43853:SF8">
    <property type="entry name" value="3-KETOACYL-COA THIOLASE, PEROXISOMAL"/>
    <property type="match status" value="1"/>
</dbReference>
<dbReference type="AlphaFoldDB" id="A0A1E4TVY7"/>
<dbReference type="InterPro" id="IPR050215">
    <property type="entry name" value="Thiolase-like_sf_Thiolase"/>
</dbReference>
<evidence type="ECO:0000256" key="1">
    <source>
        <dbReference type="ARBA" id="ARBA00022679"/>
    </source>
</evidence>
<dbReference type="GO" id="GO:0003988">
    <property type="term" value="F:acetyl-CoA C-acyltransferase activity"/>
    <property type="evidence" value="ECO:0007669"/>
    <property type="project" value="TreeGrafter"/>
</dbReference>
<organism evidence="5 6">
    <name type="scientific">Pachysolen tannophilus NRRL Y-2460</name>
    <dbReference type="NCBI Taxonomy" id="669874"/>
    <lineage>
        <taxon>Eukaryota</taxon>
        <taxon>Fungi</taxon>
        <taxon>Dikarya</taxon>
        <taxon>Ascomycota</taxon>
        <taxon>Saccharomycotina</taxon>
        <taxon>Pichiomycetes</taxon>
        <taxon>Pachysolenaceae</taxon>
        <taxon>Pachysolen</taxon>
    </lineage>
</organism>
<keyword evidence="6" id="KW-1185">Reference proteome</keyword>
<dbReference type="PROSITE" id="PS00098">
    <property type="entry name" value="THIOLASE_1"/>
    <property type="match status" value="1"/>
</dbReference>
<keyword evidence="2" id="KW-0276">Fatty acid metabolism</keyword>
<dbReference type="Proteomes" id="UP000094236">
    <property type="component" value="Unassembled WGS sequence"/>
</dbReference>
<evidence type="ECO:0000313" key="6">
    <source>
        <dbReference type="Proteomes" id="UP000094236"/>
    </source>
</evidence>
<dbReference type="STRING" id="669874.A0A1E4TVY7"/>
<evidence type="ECO:0000313" key="5">
    <source>
        <dbReference type="EMBL" id="ODV95894.1"/>
    </source>
</evidence>
<dbReference type="GO" id="GO:0010124">
    <property type="term" value="P:phenylacetate catabolic process"/>
    <property type="evidence" value="ECO:0007669"/>
    <property type="project" value="TreeGrafter"/>
</dbReference>
<dbReference type="Gene3D" id="3.40.47.10">
    <property type="match status" value="1"/>
</dbReference>
<dbReference type="InterPro" id="IPR020616">
    <property type="entry name" value="Thiolase_N"/>
</dbReference>
<dbReference type="EMBL" id="KV454013">
    <property type="protein sequence ID" value="ODV95894.1"/>
    <property type="molecule type" value="Genomic_DNA"/>
</dbReference>
<reference evidence="6" key="1">
    <citation type="submission" date="2016-05" db="EMBL/GenBank/DDBJ databases">
        <title>Comparative genomics of biotechnologically important yeasts.</title>
        <authorList>
            <consortium name="DOE Joint Genome Institute"/>
            <person name="Riley R."/>
            <person name="Haridas S."/>
            <person name="Wolfe K.H."/>
            <person name="Lopes M.R."/>
            <person name="Hittinger C.T."/>
            <person name="Goker M."/>
            <person name="Salamov A."/>
            <person name="Wisecaver J."/>
            <person name="Long T.M."/>
            <person name="Aerts A.L."/>
            <person name="Barry K."/>
            <person name="Choi C."/>
            <person name="Clum A."/>
            <person name="Coughlan A.Y."/>
            <person name="Deshpande S."/>
            <person name="Douglass A.P."/>
            <person name="Hanson S.J."/>
            <person name="Klenk H.-P."/>
            <person name="Labutti K."/>
            <person name="Lapidus A."/>
            <person name="Lindquist E."/>
            <person name="Lipzen A."/>
            <person name="Meier-Kolthoff J.P."/>
            <person name="Ohm R.A."/>
            <person name="Otillar R.P."/>
            <person name="Pangilinan J."/>
            <person name="Peng Y."/>
            <person name="Rokas A."/>
            <person name="Rosa C.A."/>
            <person name="Scheuner C."/>
            <person name="Sibirny A.A."/>
            <person name="Slot J.C."/>
            <person name="Stielow J.B."/>
            <person name="Sun H."/>
            <person name="Kurtzman C.P."/>
            <person name="Blackwell M."/>
            <person name="Grigoriev I.V."/>
            <person name="Jeffries T.W."/>
        </authorList>
    </citation>
    <scope>NUCLEOTIDE SEQUENCE [LARGE SCALE GENOMIC DNA]</scope>
    <source>
        <strain evidence="6">NRRL Y-2460</strain>
    </source>
</reference>
<sequence length="138" mass="14977">MNRLLQVNSHLTNPGAADVRTKNDGDVVIIASYRTPIAKGGKGSFKDMNSDELLYKFTKEFIKKLPPQFDLRKIEDVVIGNVLNHGAGAIEHRAALLSAGLDSSIPFMAINRQCSSGLMAINDIANKIISHSVQTTVT</sequence>
<evidence type="ECO:0000256" key="3">
    <source>
        <dbReference type="ARBA" id="ARBA00023098"/>
    </source>
</evidence>
<dbReference type="SUPFAM" id="SSF53901">
    <property type="entry name" value="Thiolase-like"/>
    <property type="match status" value="1"/>
</dbReference>
<proteinExistence type="predicted"/>
<evidence type="ECO:0000259" key="4">
    <source>
        <dbReference type="Pfam" id="PF00108"/>
    </source>
</evidence>
<name>A0A1E4TVY7_PACTA</name>
<gene>
    <name evidence="5" type="ORF">PACTADRAFT_33096</name>
</gene>
<dbReference type="GO" id="GO:0006635">
    <property type="term" value="P:fatty acid beta-oxidation"/>
    <property type="evidence" value="ECO:0007669"/>
    <property type="project" value="TreeGrafter"/>
</dbReference>
<keyword evidence="1" id="KW-0808">Transferase</keyword>
<dbReference type="InterPro" id="IPR020615">
    <property type="entry name" value="Thiolase_acyl_enz_int_AS"/>
</dbReference>
<evidence type="ECO:0000256" key="2">
    <source>
        <dbReference type="ARBA" id="ARBA00022832"/>
    </source>
</evidence>
<keyword evidence="3" id="KW-0443">Lipid metabolism</keyword>
<dbReference type="OrthoDB" id="5404651at2759"/>
<accession>A0A1E4TVY7</accession>